<feature type="non-terminal residue" evidence="1">
    <location>
        <position position="77"/>
    </location>
</feature>
<name>A0A382VPB8_9ZZZZ</name>
<sequence length="77" mass="8082">MNKIIVSIVLAVILILGINKITDAIFYVEKPEKSAYQVASVTTVASSTSAETNSVSSDSENIMALFASTSAVEGTKI</sequence>
<protein>
    <submittedName>
        <fullName evidence="1">Uncharacterized protein</fullName>
    </submittedName>
</protein>
<evidence type="ECO:0000313" key="1">
    <source>
        <dbReference type="EMBL" id="SVD47855.1"/>
    </source>
</evidence>
<dbReference type="AlphaFoldDB" id="A0A382VPB8"/>
<dbReference type="EMBL" id="UINC01153246">
    <property type="protein sequence ID" value="SVD47855.1"/>
    <property type="molecule type" value="Genomic_DNA"/>
</dbReference>
<accession>A0A382VPB8</accession>
<proteinExistence type="predicted"/>
<gene>
    <name evidence="1" type="ORF">METZ01_LOCUS400709</name>
</gene>
<reference evidence="1" key="1">
    <citation type="submission" date="2018-05" db="EMBL/GenBank/DDBJ databases">
        <authorList>
            <person name="Lanie J.A."/>
            <person name="Ng W.-L."/>
            <person name="Kazmierczak K.M."/>
            <person name="Andrzejewski T.M."/>
            <person name="Davidsen T.M."/>
            <person name="Wayne K.J."/>
            <person name="Tettelin H."/>
            <person name="Glass J.I."/>
            <person name="Rusch D."/>
            <person name="Podicherti R."/>
            <person name="Tsui H.-C.T."/>
            <person name="Winkler M.E."/>
        </authorList>
    </citation>
    <scope>NUCLEOTIDE SEQUENCE</scope>
</reference>
<organism evidence="1">
    <name type="scientific">marine metagenome</name>
    <dbReference type="NCBI Taxonomy" id="408172"/>
    <lineage>
        <taxon>unclassified sequences</taxon>
        <taxon>metagenomes</taxon>
        <taxon>ecological metagenomes</taxon>
    </lineage>
</organism>